<evidence type="ECO:0000259" key="8">
    <source>
        <dbReference type="PROSITE" id="PS50151"/>
    </source>
</evidence>
<dbReference type="InterPro" id="IPR001162">
    <property type="entry name" value="UvrC_RNase_H_dom"/>
</dbReference>
<dbReference type="Pfam" id="PF08459">
    <property type="entry name" value="UvrC_RNaseH_dom"/>
    <property type="match status" value="1"/>
</dbReference>
<dbReference type="PANTHER" id="PTHR30562:SF1">
    <property type="entry name" value="UVRABC SYSTEM PROTEIN C"/>
    <property type="match status" value="1"/>
</dbReference>
<evidence type="ECO:0000256" key="6">
    <source>
        <dbReference type="ARBA" id="ARBA00023236"/>
    </source>
</evidence>
<evidence type="ECO:0000259" key="9">
    <source>
        <dbReference type="PROSITE" id="PS50164"/>
    </source>
</evidence>
<dbReference type="RefSeq" id="WP_053945196.1">
    <property type="nucleotide sequence ID" value="NZ_BSCV01000010.1"/>
</dbReference>
<keyword evidence="7" id="KW-0175">Coiled coil</keyword>
<dbReference type="Pfam" id="PF01541">
    <property type="entry name" value="GIY-YIG"/>
    <property type="match status" value="1"/>
</dbReference>
<dbReference type="Gene3D" id="3.40.1440.10">
    <property type="entry name" value="GIY-YIG endonuclease"/>
    <property type="match status" value="1"/>
</dbReference>
<evidence type="ECO:0000256" key="2">
    <source>
        <dbReference type="ARBA" id="ARBA00022763"/>
    </source>
</evidence>
<dbReference type="EMBL" id="CDMG01000004">
    <property type="protein sequence ID" value="CRI32362.1"/>
    <property type="molecule type" value="Genomic_DNA"/>
</dbReference>
<feature type="domain" description="GIY-YIG" evidence="9">
    <location>
        <begin position="11"/>
        <end position="97"/>
    </location>
</feature>
<dbReference type="InterPro" id="IPR050066">
    <property type="entry name" value="UvrABC_protein_C"/>
</dbReference>
<dbReference type="PROSITE" id="PS50164">
    <property type="entry name" value="GIY_YIG"/>
    <property type="match status" value="1"/>
</dbReference>
<evidence type="ECO:0000256" key="3">
    <source>
        <dbReference type="ARBA" id="ARBA00022769"/>
    </source>
</evidence>
<dbReference type="SUPFAM" id="SSF82771">
    <property type="entry name" value="GIY-YIG endonuclease"/>
    <property type="match status" value="1"/>
</dbReference>
<organism evidence="11 12">
    <name type="scientific">Helicobacter ailurogastricus</name>
    <dbReference type="NCBI Taxonomy" id="1578720"/>
    <lineage>
        <taxon>Bacteria</taxon>
        <taxon>Pseudomonadati</taxon>
        <taxon>Campylobacterota</taxon>
        <taxon>Epsilonproteobacteria</taxon>
        <taxon>Campylobacterales</taxon>
        <taxon>Helicobacteraceae</taxon>
        <taxon>Helicobacter</taxon>
    </lineage>
</organism>
<dbReference type="GO" id="GO:0009381">
    <property type="term" value="F:excinuclease ABC activity"/>
    <property type="evidence" value="ECO:0007669"/>
    <property type="project" value="InterPro"/>
</dbReference>
<dbReference type="GO" id="GO:0009380">
    <property type="term" value="C:excinuclease repair complex"/>
    <property type="evidence" value="ECO:0007669"/>
    <property type="project" value="TreeGrafter"/>
</dbReference>
<gene>
    <name evidence="11" type="ORF">HAL07_08370</name>
</gene>
<dbReference type="InterPro" id="IPR038476">
    <property type="entry name" value="UvrC_RNase_H_dom_sf"/>
</dbReference>
<keyword evidence="3" id="KW-0228">DNA excision</keyword>
<dbReference type="PROSITE" id="PS50151">
    <property type="entry name" value="UVR"/>
    <property type="match status" value="1"/>
</dbReference>
<dbReference type="Gene3D" id="3.30.420.340">
    <property type="entry name" value="UvrC, RNAse H endonuclease domain"/>
    <property type="match status" value="1"/>
</dbReference>
<dbReference type="PROSITE" id="PS50165">
    <property type="entry name" value="UVRC"/>
    <property type="match status" value="1"/>
</dbReference>
<dbReference type="SMART" id="SM00465">
    <property type="entry name" value="GIYc"/>
    <property type="match status" value="1"/>
</dbReference>
<dbReference type="AlphaFoldDB" id="A0A0K2Y5V7"/>
<keyword evidence="1" id="KW-0963">Cytoplasm</keyword>
<dbReference type="InterPro" id="IPR036876">
    <property type="entry name" value="UVR_dom_sf"/>
</dbReference>
<evidence type="ECO:0000256" key="5">
    <source>
        <dbReference type="ARBA" id="ARBA00023204"/>
    </source>
</evidence>
<keyword evidence="6" id="KW-0742">SOS response</keyword>
<dbReference type="InterPro" id="IPR047296">
    <property type="entry name" value="GIY-YIG_UvrC_Cho"/>
</dbReference>
<evidence type="ECO:0000256" key="7">
    <source>
        <dbReference type="SAM" id="Coils"/>
    </source>
</evidence>
<dbReference type="InterPro" id="IPR001943">
    <property type="entry name" value="UVR_dom"/>
</dbReference>
<evidence type="ECO:0000256" key="4">
    <source>
        <dbReference type="ARBA" id="ARBA00022881"/>
    </source>
</evidence>
<sequence length="417" mass="47659">MDRKALENLPATSGVYLYFDSKDRLLYVGKAKNLQKRILSYFKIQDSQIAPNPKNSVRIQRMASQIAYLQVQTTNSEEEALLLENKLIKTKQPKYNILLKDSKTYPYICIDLSKPYPILERTRAPLEGHKCFGPFSLASLELLESVQAFIPLVQSKGCLRGKKPCIFHQMGRCFAPCAGKISTQDYAPLVQEALDLLNNKEKLCARLQERMRVLATQERFEEAAVFRDYLQAVQTLLKRTERPEVQIILALQELLELKNPPKRIEVFDVSHHAQSACVGGMVVWLGGKWVKNAYRRYTLQGKDEYSQMQEMLERRAKQGKFPDLWLIDGGRAQALLATQILESFGASVAVIALAKEKANKRAKRGGGDVADVIYNTSQTWHLEAQDVRLQFLQKLRDEAHRFALAYHRLKKRKAFLG</sequence>
<dbReference type="CDD" id="cd10434">
    <property type="entry name" value="GIY-YIG_UvrC_Cho"/>
    <property type="match status" value="1"/>
</dbReference>
<feature type="domain" description="UvrC family homology region profile" evidence="10">
    <location>
        <begin position="231"/>
        <end position="341"/>
    </location>
</feature>
<dbReference type="GO" id="GO:0006289">
    <property type="term" value="P:nucleotide-excision repair"/>
    <property type="evidence" value="ECO:0007669"/>
    <property type="project" value="InterPro"/>
</dbReference>
<dbReference type="GeneID" id="82131805"/>
<evidence type="ECO:0000313" key="11">
    <source>
        <dbReference type="EMBL" id="CRI32362.1"/>
    </source>
</evidence>
<keyword evidence="5" id="KW-0234">DNA repair</keyword>
<evidence type="ECO:0000313" key="12">
    <source>
        <dbReference type="Proteomes" id="UP000043437"/>
    </source>
</evidence>
<keyword evidence="2" id="KW-0227">DNA damage</keyword>
<protein>
    <submittedName>
        <fullName evidence="11">Excinuclease ABC subunit C</fullName>
    </submittedName>
</protein>
<dbReference type="FunFam" id="3.40.1440.10:FF:000001">
    <property type="entry name" value="UvrABC system protein C"/>
    <property type="match status" value="1"/>
</dbReference>
<dbReference type="InterPro" id="IPR035901">
    <property type="entry name" value="GIY-YIG_endonuc_sf"/>
</dbReference>
<dbReference type="GO" id="GO:0009432">
    <property type="term" value="P:SOS response"/>
    <property type="evidence" value="ECO:0007669"/>
    <property type="project" value="UniProtKB-KW"/>
</dbReference>
<evidence type="ECO:0000256" key="1">
    <source>
        <dbReference type="ARBA" id="ARBA00022490"/>
    </source>
</evidence>
<keyword evidence="4" id="KW-0267">Excision nuclease</keyword>
<proteinExistence type="predicted"/>
<accession>A0A0K2Y5V7</accession>
<feature type="coiled-coil region" evidence="7">
    <location>
        <begin position="190"/>
        <end position="217"/>
    </location>
</feature>
<dbReference type="InterPro" id="IPR000305">
    <property type="entry name" value="GIY-YIG_endonuc"/>
</dbReference>
<reference evidence="12" key="1">
    <citation type="submission" date="2014-12" db="EMBL/GenBank/DDBJ databases">
        <authorList>
            <person name="Jaenicke S."/>
        </authorList>
    </citation>
    <scope>NUCLEOTIDE SEQUENCE [LARGE SCALE GENOMIC DNA]</scope>
</reference>
<dbReference type="PANTHER" id="PTHR30562">
    <property type="entry name" value="UVRC/OXIDOREDUCTASE"/>
    <property type="match status" value="1"/>
</dbReference>
<feature type="domain" description="UVR" evidence="8">
    <location>
        <begin position="201"/>
        <end position="236"/>
    </location>
</feature>
<dbReference type="Proteomes" id="UP000043437">
    <property type="component" value="Unassembled WGS sequence"/>
</dbReference>
<name>A0A0K2Y5V7_9HELI</name>
<evidence type="ECO:0000259" key="10">
    <source>
        <dbReference type="PROSITE" id="PS50165"/>
    </source>
</evidence>
<dbReference type="SUPFAM" id="SSF46600">
    <property type="entry name" value="C-terminal UvrC-binding domain of UvrB"/>
    <property type="match status" value="1"/>
</dbReference>